<evidence type="ECO:0000313" key="1">
    <source>
        <dbReference type="EMBL" id="MSU06205.1"/>
    </source>
</evidence>
<dbReference type="RefSeq" id="WP_154425179.1">
    <property type="nucleotide sequence ID" value="NZ_JAQYPZ010000161.1"/>
</dbReference>
<dbReference type="AlphaFoldDB" id="A0A7X2PD56"/>
<dbReference type="Proteomes" id="UP000460549">
    <property type="component" value="Unassembled WGS sequence"/>
</dbReference>
<comment type="caution">
    <text evidence="1">The sequence shown here is derived from an EMBL/GenBank/DDBJ whole genome shotgun (WGS) entry which is preliminary data.</text>
</comment>
<sequence length="137" mass="16074">MIFTLNLSHEITYKEETIYFDTIEGLDIGSETCFCYHFYFDDVCLRTDLIWSGSRKPLTKKEKDIIESGFPPLPRDDENLFIPVGRYSLLQTLPVSDKSKLTRVILPFTSKKQEGKLYVRFIKENVLECVMQLFFPE</sequence>
<gene>
    <name evidence="1" type="ORF">FYJ80_05360</name>
</gene>
<proteinExistence type="predicted"/>
<organism evidence="1 2">
    <name type="scientific">Bullifex porci</name>
    <dbReference type="NCBI Taxonomy" id="2606638"/>
    <lineage>
        <taxon>Bacteria</taxon>
        <taxon>Pseudomonadati</taxon>
        <taxon>Spirochaetota</taxon>
        <taxon>Spirochaetia</taxon>
        <taxon>Spirochaetales</taxon>
        <taxon>Spirochaetaceae</taxon>
        <taxon>Bullifex</taxon>
    </lineage>
</organism>
<dbReference type="EMBL" id="VUNN01000008">
    <property type="protein sequence ID" value="MSU06205.1"/>
    <property type="molecule type" value="Genomic_DNA"/>
</dbReference>
<reference evidence="1 2" key="1">
    <citation type="submission" date="2019-08" db="EMBL/GenBank/DDBJ databases">
        <title>In-depth cultivation of the pig gut microbiome towards novel bacterial diversity and tailored functional studies.</title>
        <authorList>
            <person name="Wylensek D."/>
            <person name="Hitch T.C.A."/>
            <person name="Clavel T."/>
        </authorList>
    </citation>
    <scope>NUCLEOTIDE SEQUENCE [LARGE SCALE GENOMIC DNA]</scope>
    <source>
        <strain evidence="1 2">NM-380-WT-3C1</strain>
    </source>
</reference>
<name>A0A7X2PD56_9SPIO</name>
<protein>
    <submittedName>
        <fullName evidence="1">Uncharacterized protein</fullName>
    </submittedName>
</protein>
<accession>A0A7X2PD56</accession>
<evidence type="ECO:0000313" key="2">
    <source>
        <dbReference type="Proteomes" id="UP000460549"/>
    </source>
</evidence>
<keyword evidence="2" id="KW-1185">Reference proteome</keyword>